<evidence type="ECO:0000313" key="1">
    <source>
        <dbReference type="EMBL" id="BAP15815.1"/>
    </source>
</evidence>
<dbReference type="RefSeq" id="YP_009216547.1">
    <property type="nucleotide sequence ID" value="NC_028988.1"/>
</dbReference>
<dbReference type="KEGG" id="vg:26642930"/>
<keyword evidence="2" id="KW-1185">Reference proteome</keyword>
<organism evidence="1 2">
    <name type="scientific">Ralstonia phage RSJ2</name>
    <dbReference type="NCBI Taxonomy" id="1481785"/>
    <lineage>
        <taxon>Viruses</taxon>
        <taxon>Duplodnaviria</taxon>
        <taxon>Heunggongvirae</taxon>
        <taxon>Uroviricota</taxon>
        <taxon>Caudoviricetes</taxon>
        <taxon>Autographivirales</taxon>
        <taxon>Autonotataviridae</taxon>
        <taxon>Risjevirus</taxon>
        <taxon>Risjevirus RSJ2</taxon>
    </lineage>
</organism>
<name>A0A068Q6X8_9CAUD</name>
<dbReference type="GeneID" id="26642930"/>
<evidence type="ECO:0000313" key="2">
    <source>
        <dbReference type="Proteomes" id="UP000027493"/>
    </source>
</evidence>
<proteinExistence type="predicted"/>
<protein>
    <submittedName>
        <fullName evidence="1">Uncharacterized protein</fullName>
    </submittedName>
</protein>
<dbReference type="Proteomes" id="UP000027493">
    <property type="component" value="Segment"/>
</dbReference>
<dbReference type="OrthoDB" id="38888at10239"/>
<sequence>MRDALSIGLKEAKDIVDKVWESWGGIEVRMTAEQVGLLCAALSQDSASLHIHDATVEQHANYLDLTNVRQVVPA</sequence>
<dbReference type="EMBL" id="AB920995">
    <property type="protein sequence ID" value="BAP15815.1"/>
    <property type="molecule type" value="Genomic_DNA"/>
</dbReference>
<accession>A0A068Q6X8</accession>
<reference evidence="1 2" key="1">
    <citation type="submission" date="2014-03" db="EMBL/GenBank/DDBJ databases">
        <title>Isolation and characterization of bacteriophages infecting R. solanacearum from Thailand.</title>
        <authorList>
            <person name="Narulita E."/>
            <person name="Kawasaki T."/>
            <person name="Fujie M."/>
            <person name="Yamada T."/>
        </authorList>
    </citation>
    <scope>NUCLEOTIDE SEQUENCE [LARGE SCALE GENOMIC DNA]</scope>
</reference>